<evidence type="ECO:0000313" key="2">
    <source>
        <dbReference type="Proteomes" id="UP001177021"/>
    </source>
</evidence>
<gene>
    <name evidence="1" type="ORF">MILVUS5_LOCUS15238</name>
</gene>
<name>A0ACB0JS07_TRIPR</name>
<comment type="caution">
    <text evidence="1">The sequence shown here is derived from an EMBL/GenBank/DDBJ whole genome shotgun (WGS) entry which is preliminary data.</text>
</comment>
<keyword evidence="2" id="KW-1185">Reference proteome</keyword>
<sequence>MMITLFFVMCLVTSSTTANTFDDMHDLELERQLNLINKSPVKSIQDEKSKNWWLLVQDTPIGYFPAHLFSNLVTAYTVGWGGLAATPMGTSPPMGSGLFPDKTYIHSCYFRHISYQDTNRRKAEPAEYKTRKFLNAPAKCYAIDYYEYDGKEAGNALEFGGPGGYCGN</sequence>
<dbReference type="Proteomes" id="UP001177021">
    <property type="component" value="Unassembled WGS sequence"/>
</dbReference>
<organism evidence="1 2">
    <name type="scientific">Trifolium pratense</name>
    <name type="common">Red clover</name>
    <dbReference type="NCBI Taxonomy" id="57577"/>
    <lineage>
        <taxon>Eukaryota</taxon>
        <taxon>Viridiplantae</taxon>
        <taxon>Streptophyta</taxon>
        <taxon>Embryophyta</taxon>
        <taxon>Tracheophyta</taxon>
        <taxon>Spermatophyta</taxon>
        <taxon>Magnoliopsida</taxon>
        <taxon>eudicotyledons</taxon>
        <taxon>Gunneridae</taxon>
        <taxon>Pentapetalae</taxon>
        <taxon>rosids</taxon>
        <taxon>fabids</taxon>
        <taxon>Fabales</taxon>
        <taxon>Fabaceae</taxon>
        <taxon>Papilionoideae</taxon>
        <taxon>50 kb inversion clade</taxon>
        <taxon>NPAAA clade</taxon>
        <taxon>Hologalegina</taxon>
        <taxon>IRL clade</taxon>
        <taxon>Trifolieae</taxon>
        <taxon>Trifolium</taxon>
    </lineage>
</organism>
<protein>
    <submittedName>
        <fullName evidence="1">Uncharacterized protein</fullName>
    </submittedName>
</protein>
<proteinExistence type="predicted"/>
<dbReference type="EMBL" id="CASHSV030000109">
    <property type="protein sequence ID" value="CAJ2646547.1"/>
    <property type="molecule type" value="Genomic_DNA"/>
</dbReference>
<accession>A0ACB0JS07</accession>
<reference evidence="1" key="1">
    <citation type="submission" date="2023-10" db="EMBL/GenBank/DDBJ databases">
        <authorList>
            <person name="Rodriguez Cubillos JULIANA M."/>
            <person name="De Vega J."/>
        </authorList>
    </citation>
    <scope>NUCLEOTIDE SEQUENCE</scope>
</reference>
<evidence type="ECO:0000313" key="1">
    <source>
        <dbReference type="EMBL" id="CAJ2646547.1"/>
    </source>
</evidence>